<dbReference type="RefSeq" id="WP_202997470.1">
    <property type="nucleotide sequence ID" value="NZ_JAENHO010000015.1"/>
</dbReference>
<protein>
    <submittedName>
        <fullName evidence="1">Uncharacterized protein</fullName>
    </submittedName>
</protein>
<gene>
    <name evidence="1" type="ORF">JKJ07_41315</name>
</gene>
<name>A0ABS1W1Y1_9ACTN</name>
<keyword evidence="2" id="KW-1185">Reference proteome</keyword>
<proteinExistence type="predicted"/>
<dbReference type="EMBL" id="JAENHO010000015">
    <property type="protein sequence ID" value="MBL7260750.1"/>
    <property type="molecule type" value="Genomic_DNA"/>
</dbReference>
<evidence type="ECO:0000313" key="1">
    <source>
        <dbReference type="EMBL" id="MBL7260750.1"/>
    </source>
</evidence>
<dbReference type="Proteomes" id="UP000598996">
    <property type="component" value="Unassembled WGS sequence"/>
</dbReference>
<sequence length="192" mass="21411">MRRSIRSLLIESIRLWQQEQFHRFNDHETSSTVRLYYWAVQVVRSSPELSFFRVQYDGPQPTAAMLAGSEDPARAPRPDINVSLGQDIVVHVEAKRLKSGDGLPKKYVTQGMRRFVDGRYDTRPCNLGGMLGYIMDGDSAKAIAQINQTISDEADFGPNAALRAQGSPLPFIGEYVSDHGSFSLIHLAIDVA</sequence>
<reference evidence="1 2" key="1">
    <citation type="submission" date="2021-01" db="EMBL/GenBank/DDBJ databases">
        <title>Actinoplanes sp. nov. LDG1-01 isolated from lichen.</title>
        <authorList>
            <person name="Saeng-In P."/>
            <person name="Phongsopitanun W."/>
            <person name="Kanchanasin P."/>
            <person name="Yuki M."/>
            <person name="Kudo T."/>
            <person name="Ohkuma M."/>
            <person name="Tanasupawat S."/>
        </authorList>
    </citation>
    <scope>NUCLEOTIDE SEQUENCE [LARGE SCALE GENOMIC DNA]</scope>
    <source>
        <strain evidence="1 2">LDG1-01</strain>
    </source>
</reference>
<evidence type="ECO:0000313" key="2">
    <source>
        <dbReference type="Proteomes" id="UP000598996"/>
    </source>
</evidence>
<organism evidence="1 2">
    <name type="scientific">Paractinoplanes lichenicola</name>
    <dbReference type="NCBI Taxonomy" id="2802976"/>
    <lineage>
        <taxon>Bacteria</taxon>
        <taxon>Bacillati</taxon>
        <taxon>Actinomycetota</taxon>
        <taxon>Actinomycetes</taxon>
        <taxon>Micromonosporales</taxon>
        <taxon>Micromonosporaceae</taxon>
        <taxon>Paractinoplanes</taxon>
    </lineage>
</organism>
<accession>A0ABS1W1Y1</accession>
<comment type="caution">
    <text evidence="1">The sequence shown here is derived from an EMBL/GenBank/DDBJ whole genome shotgun (WGS) entry which is preliminary data.</text>
</comment>